<sequence length="101" mass="11825">MTLSNANGNHSINGKTRILKLGLKYLRIAKRSARMAGKNSTVNFLNVIIVRQALTSKKNTSFRSSKKKKIEREFLKREQKYYKKTLDTRTLRNYYRRNGAK</sequence>
<proteinExistence type="predicted"/>
<name>A0ABS8RVV2_DATST</name>
<dbReference type="Proteomes" id="UP000823775">
    <property type="component" value="Unassembled WGS sequence"/>
</dbReference>
<protein>
    <submittedName>
        <fullName evidence="1">Uncharacterized protein</fullName>
    </submittedName>
</protein>
<gene>
    <name evidence="1" type="ORF">HAX54_008949</name>
</gene>
<accession>A0ABS8RVV2</accession>
<evidence type="ECO:0000313" key="2">
    <source>
        <dbReference type="Proteomes" id="UP000823775"/>
    </source>
</evidence>
<dbReference type="EMBL" id="JACEIK010000148">
    <property type="protein sequence ID" value="MCD7450889.1"/>
    <property type="molecule type" value="Genomic_DNA"/>
</dbReference>
<keyword evidence="2" id="KW-1185">Reference proteome</keyword>
<reference evidence="1 2" key="1">
    <citation type="journal article" date="2021" name="BMC Genomics">
        <title>Datura genome reveals duplications of psychoactive alkaloid biosynthetic genes and high mutation rate following tissue culture.</title>
        <authorList>
            <person name="Rajewski A."/>
            <person name="Carter-House D."/>
            <person name="Stajich J."/>
            <person name="Litt A."/>
        </authorList>
    </citation>
    <scope>NUCLEOTIDE SEQUENCE [LARGE SCALE GENOMIC DNA]</scope>
    <source>
        <strain evidence="1">AR-01</strain>
    </source>
</reference>
<evidence type="ECO:0000313" key="1">
    <source>
        <dbReference type="EMBL" id="MCD7450889.1"/>
    </source>
</evidence>
<comment type="caution">
    <text evidence="1">The sequence shown here is derived from an EMBL/GenBank/DDBJ whole genome shotgun (WGS) entry which is preliminary data.</text>
</comment>
<organism evidence="1 2">
    <name type="scientific">Datura stramonium</name>
    <name type="common">Jimsonweed</name>
    <name type="synonym">Common thornapple</name>
    <dbReference type="NCBI Taxonomy" id="4076"/>
    <lineage>
        <taxon>Eukaryota</taxon>
        <taxon>Viridiplantae</taxon>
        <taxon>Streptophyta</taxon>
        <taxon>Embryophyta</taxon>
        <taxon>Tracheophyta</taxon>
        <taxon>Spermatophyta</taxon>
        <taxon>Magnoliopsida</taxon>
        <taxon>eudicotyledons</taxon>
        <taxon>Gunneridae</taxon>
        <taxon>Pentapetalae</taxon>
        <taxon>asterids</taxon>
        <taxon>lamiids</taxon>
        <taxon>Solanales</taxon>
        <taxon>Solanaceae</taxon>
        <taxon>Solanoideae</taxon>
        <taxon>Datureae</taxon>
        <taxon>Datura</taxon>
    </lineage>
</organism>